<dbReference type="Proteomes" id="UP000235786">
    <property type="component" value="Unassembled WGS sequence"/>
</dbReference>
<gene>
    <name evidence="1" type="ORF">L207DRAFT_608047</name>
</gene>
<proteinExistence type="predicted"/>
<keyword evidence="2" id="KW-1185">Reference proteome</keyword>
<protein>
    <recommendedName>
        <fullName evidence="3">Indole-diterpene biosynthesis protein-like protein PaxU</fullName>
    </recommendedName>
</protein>
<sequence>MAFPTEKIGNQLQVASTTHVQLSPSLSLFYPTRGKFSTNSTDPDLILLATWMDGRDAHISKYIARYQTLYPTASILVVKSFFRYYFSPNSARREVVPAVDVIHDVLDHSSSSTSIQENDKPRLLIHVFSNGGSCMLYYLYEMYQKSESPVPKSITSKYKDNLLHDKSNVIPPHITIFDSVPGRWSYSGSTQGVLAGLPAGWARRLAFPIVHLLGLWWIIKYMLLKVPEETHVWGLAHNDPSKAKEVCRSYVYSQADGLVHYLDVEEHADHAEANGFVVVRREKLHDSQHVAHARSHPDLYWSVVRETWEAGHHMSSQG</sequence>
<dbReference type="AlphaFoldDB" id="A0A2J6R4B8"/>
<dbReference type="InterPro" id="IPR008547">
    <property type="entry name" value="DUF829_TMEM53"/>
</dbReference>
<reference evidence="1 2" key="1">
    <citation type="submission" date="2016-04" db="EMBL/GenBank/DDBJ databases">
        <title>A degradative enzymes factory behind the ericoid mycorrhizal symbiosis.</title>
        <authorList>
            <consortium name="DOE Joint Genome Institute"/>
            <person name="Martino E."/>
            <person name="Morin E."/>
            <person name="Grelet G."/>
            <person name="Kuo A."/>
            <person name="Kohler A."/>
            <person name="Daghino S."/>
            <person name="Barry K."/>
            <person name="Choi C."/>
            <person name="Cichocki N."/>
            <person name="Clum A."/>
            <person name="Copeland A."/>
            <person name="Hainaut M."/>
            <person name="Haridas S."/>
            <person name="Labutti K."/>
            <person name="Lindquist E."/>
            <person name="Lipzen A."/>
            <person name="Khouja H.-R."/>
            <person name="Murat C."/>
            <person name="Ohm R."/>
            <person name="Olson A."/>
            <person name="Spatafora J."/>
            <person name="Veneault-Fourrey C."/>
            <person name="Henrissat B."/>
            <person name="Grigoriev I."/>
            <person name="Martin F."/>
            <person name="Perotto S."/>
        </authorList>
    </citation>
    <scope>NUCLEOTIDE SEQUENCE [LARGE SCALE GENOMIC DNA]</scope>
    <source>
        <strain evidence="1 2">F</strain>
    </source>
</reference>
<name>A0A2J6R4B8_HYAVF</name>
<accession>A0A2J6R4B8</accession>
<evidence type="ECO:0008006" key="3">
    <source>
        <dbReference type="Google" id="ProtNLM"/>
    </source>
</evidence>
<dbReference type="OrthoDB" id="77878at2759"/>
<evidence type="ECO:0000313" key="1">
    <source>
        <dbReference type="EMBL" id="PMD33345.1"/>
    </source>
</evidence>
<dbReference type="PANTHER" id="PTHR12265">
    <property type="entry name" value="TRANSMEMBRANE PROTEIN 53"/>
    <property type="match status" value="1"/>
</dbReference>
<evidence type="ECO:0000313" key="2">
    <source>
        <dbReference type="Proteomes" id="UP000235786"/>
    </source>
</evidence>
<dbReference type="EMBL" id="KZ613956">
    <property type="protein sequence ID" value="PMD33345.1"/>
    <property type="molecule type" value="Genomic_DNA"/>
</dbReference>
<organism evidence="1 2">
    <name type="scientific">Hyaloscypha variabilis (strain UAMH 11265 / GT02V1 / F)</name>
    <name type="common">Meliniomyces variabilis</name>
    <dbReference type="NCBI Taxonomy" id="1149755"/>
    <lineage>
        <taxon>Eukaryota</taxon>
        <taxon>Fungi</taxon>
        <taxon>Dikarya</taxon>
        <taxon>Ascomycota</taxon>
        <taxon>Pezizomycotina</taxon>
        <taxon>Leotiomycetes</taxon>
        <taxon>Helotiales</taxon>
        <taxon>Hyaloscyphaceae</taxon>
        <taxon>Hyaloscypha</taxon>
        <taxon>Hyaloscypha variabilis</taxon>
    </lineage>
</organism>
<dbReference type="Pfam" id="PF05705">
    <property type="entry name" value="DUF829"/>
    <property type="match status" value="1"/>
</dbReference>
<dbReference type="PANTHER" id="PTHR12265:SF40">
    <property type="entry name" value="DUF829-DOMAIN-CONTAINING PROTEIN"/>
    <property type="match status" value="1"/>
</dbReference>